<comment type="catalytic activity">
    <reaction evidence="7">
        <text>3',5'-cyclic UMP + H2O = UMP + H(+)</text>
        <dbReference type="Rhea" id="RHEA:70575"/>
        <dbReference type="ChEBI" id="CHEBI:15377"/>
        <dbReference type="ChEBI" id="CHEBI:15378"/>
        <dbReference type="ChEBI" id="CHEBI:57865"/>
        <dbReference type="ChEBI" id="CHEBI:184387"/>
    </reaction>
    <physiologicalReaction direction="left-to-right" evidence="7">
        <dbReference type="Rhea" id="RHEA:70576"/>
    </physiologicalReaction>
</comment>
<name>A0ABX3EKL8_9BACL</name>
<evidence type="ECO:0000313" key="10">
    <source>
        <dbReference type="Proteomes" id="UP000186058"/>
    </source>
</evidence>
<keyword evidence="3" id="KW-0378">Hydrolase</keyword>
<evidence type="ECO:0000313" key="9">
    <source>
        <dbReference type="EMBL" id="OKP85075.1"/>
    </source>
</evidence>
<dbReference type="Proteomes" id="UP000186058">
    <property type="component" value="Unassembled WGS sequence"/>
</dbReference>
<feature type="domain" description="Metallo-beta-lactamase" evidence="8">
    <location>
        <begin position="18"/>
        <end position="181"/>
    </location>
</feature>
<dbReference type="InterPro" id="IPR001279">
    <property type="entry name" value="Metallo-B-lactamas"/>
</dbReference>
<dbReference type="SUPFAM" id="SSF56281">
    <property type="entry name" value="Metallo-hydrolase/oxidoreductase"/>
    <property type="match status" value="1"/>
</dbReference>
<dbReference type="SMART" id="SM00849">
    <property type="entry name" value="Lactamase_B"/>
    <property type="match status" value="1"/>
</dbReference>
<evidence type="ECO:0000256" key="3">
    <source>
        <dbReference type="ARBA" id="ARBA00022801"/>
    </source>
</evidence>
<evidence type="ECO:0000256" key="6">
    <source>
        <dbReference type="ARBA" id="ARBA00034301"/>
    </source>
</evidence>
<proteinExistence type="predicted"/>
<evidence type="ECO:0000259" key="8">
    <source>
        <dbReference type="SMART" id="SM00849"/>
    </source>
</evidence>
<sequence length="225" mass="26023">MNRSCIVHVIRTRYADFINYCYLVEEVQSKTAFIVDPSWEMEKILRKLEELQVQLRAVLLTHSHFDHTNLVEPLIDLYNPEVYMSQREINDYHYQCRNIHGVHNLEELTLGNTSIQCLLTPGHTSGGMCYRVADYLFSGDTLFSEGCGSCFGQGGSADQMFESIQKLRRAIPPETIVFPGHSFGMAPGQTMRTLLNQNIYFQFTEREDFVRFRMRGNQSSLLNFK</sequence>
<accession>A0ABX3EKL8</accession>
<dbReference type="Gene3D" id="3.60.15.10">
    <property type="entry name" value="Ribonuclease Z/Hydroxyacylglutathione hydrolase-like"/>
    <property type="match status" value="1"/>
</dbReference>
<comment type="catalytic activity">
    <reaction evidence="5">
        <text>3',5'-cyclic CMP + H2O = CMP + H(+)</text>
        <dbReference type="Rhea" id="RHEA:72675"/>
        <dbReference type="ChEBI" id="CHEBI:15377"/>
        <dbReference type="ChEBI" id="CHEBI:15378"/>
        <dbReference type="ChEBI" id="CHEBI:58003"/>
        <dbReference type="ChEBI" id="CHEBI:60377"/>
    </reaction>
    <physiologicalReaction direction="left-to-right" evidence="5">
        <dbReference type="Rhea" id="RHEA:72676"/>
    </physiologicalReaction>
</comment>
<keyword evidence="4" id="KW-0862">Zinc</keyword>
<keyword evidence="2" id="KW-0479">Metal-binding</keyword>
<keyword evidence="10" id="KW-1185">Reference proteome</keyword>
<dbReference type="Pfam" id="PF00753">
    <property type="entry name" value="Lactamase_B"/>
    <property type="match status" value="1"/>
</dbReference>
<reference evidence="9 10" key="1">
    <citation type="submission" date="2016-03" db="EMBL/GenBank/DDBJ databases">
        <authorList>
            <person name="Sant'Anna F.H."/>
            <person name="Ambrosini A."/>
            <person name="Souza R."/>
            <person name="Bach E."/>
            <person name="Fernandes G."/>
            <person name="Balsanelli E."/>
            <person name="Baura V.A."/>
            <person name="Souza E.M."/>
            <person name="Passaglia L."/>
        </authorList>
    </citation>
    <scope>NUCLEOTIDE SEQUENCE [LARGE SCALE GENOMIC DNA]</scope>
    <source>
        <strain evidence="9 10">P26E</strain>
    </source>
</reference>
<comment type="caution">
    <text evidence="9">The sequence shown here is derived from an EMBL/GenBank/DDBJ whole genome shotgun (WGS) entry which is preliminary data.</text>
</comment>
<comment type="function">
    <text evidence="6">Counteracts the endogenous Pycsar antiviral defense system. Phosphodiesterase that enables metal-dependent hydrolysis of host cyclic nucleotide Pycsar defense signals such as cCMP and cUMP.</text>
</comment>
<gene>
    <name evidence="9" type="ORF">A3844_17615</name>
</gene>
<evidence type="ECO:0000256" key="5">
    <source>
        <dbReference type="ARBA" id="ARBA00034221"/>
    </source>
</evidence>
<comment type="cofactor">
    <cofactor evidence="1">
        <name>Zn(2+)</name>
        <dbReference type="ChEBI" id="CHEBI:29105"/>
    </cofactor>
</comment>
<dbReference type="PANTHER" id="PTHR46233:SF3">
    <property type="entry name" value="HYDROXYACYLGLUTATHIONE HYDROLASE GLOC"/>
    <property type="match status" value="1"/>
</dbReference>
<dbReference type="InterPro" id="IPR036866">
    <property type="entry name" value="RibonucZ/Hydroxyglut_hydro"/>
</dbReference>
<evidence type="ECO:0000256" key="4">
    <source>
        <dbReference type="ARBA" id="ARBA00022833"/>
    </source>
</evidence>
<evidence type="ECO:0000256" key="2">
    <source>
        <dbReference type="ARBA" id="ARBA00022723"/>
    </source>
</evidence>
<evidence type="ECO:0000256" key="7">
    <source>
        <dbReference type="ARBA" id="ARBA00048505"/>
    </source>
</evidence>
<dbReference type="PANTHER" id="PTHR46233">
    <property type="entry name" value="HYDROXYACYLGLUTATHIONE HYDROLASE GLOC"/>
    <property type="match status" value="1"/>
</dbReference>
<protein>
    <submittedName>
        <fullName evidence="9">Polyketide biosynthesis protein</fullName>
    </submittedName>
</protein>
<dbReference type="InterPro" id="IPR051453">
    <property type="entry name" value="MBL_Glyoxalase_II"/>
</dbReference>
<dbReference type="EMBL" id="LVWI01000048">
    <property type="protein sequence ID" value="OKP85075.1"/>
    <property type="molecule type" value="Genomic_DNA"/>
</dbReference>
<organism evidence="9 10">
    <name type="scientific">Paenibacillus helianthi</name>
    <dbReference type="NCBI Taxonomy" id="1349432"/>
    <lineage>
        <taxon>Bacteria</taxon>
        <taxon>Bacillati</taxon>
        <taxon>Bacillota</taxon>
        <taxon>Bacilli</taxon>
        <taxon>Bacillales</taxon>
        <taxon>Paenibacillaceae</taxon>
        <taxon>Paenibacillus</taxon>
    </lineage>
</organism>
<dbReference type="CDD" id="cd16275">
    <property type="entry name" value="BaeB-like_MBL-fold"/>
    <property type="match status" value="1"/>
</dbReference>
<evidence type="ECO:0000256" key="1">
    <source>
        <dbReference type="ARBA" id="ARBA00001947"/>
    </source>
</evidence>